<keyword evidence="4 9" id="KW-0812">Transmembrane</keyword>
<dbReference type="NCBIfam" id="NF001854">
    <property type="entry name" value="PRK00575.1"/>
    <property type="match status" value="1"/>
</dbReference>
<comment type="subcellular location">
    <subcellularLocation>
        <location evidence="1 9">Cell membrane</location>
        <topology evidence="1 9">Single-pass membrane protein</topology>
    </subcellularLocation>
</comment>
<evidence type="ECO:0000256" key="2">
    <source>
        <dbReference type="ARBA" id="ARBA00022448"/>
    </source>
</evidence>
<comment type="function">
    <text evidence="9">Part of the twin-arginine translocation (Tat) system that transports large folded proteins containing a characteristic twin-arginine motif in their signal peptide across membranes. TatA could form the protein-conducting channel of the Tat system.</text>
</comment>
<evidence type="ECO:0000313" key="12">
    <source>
        <dbReference type="Proteomes" id="UP000268658"/>
    </source>
</evidence>
<feature type="compositionally biased region" description="Polar residues" evidence="10">
    <location>
        <begin position="57"/>
        <end position="87"/>
    </location>
</feature>
<evidence type="ECO:0000256" key="1">
    <source>
        <dbReference type="ARBA" id="ARBA00004162"/>
    </source>
</evidence>
<keyword evidence="6 9" id="KW-1133">Transmembrane helix</keyword>
<evidence type="ECO:0000256" key="6">
    <source>
        <dbReference type="ARBA" id="ARBA00022989"/>
    </source>
</evidence>
<evidence type="ECO:0000256" key="9">
    <source>
        <dbReference type="HAMAP-Rule" id="MF_00236"/>
    </source>
</evidence>
<name>A0A3S5EWB4_ACTVI</name>
<keyword evidence="5 9" id="KW-0653">Protein transport</keyword>
<sequence length="87" mass="9856">MRFQLWHMIVLLVLVLVVFGSSRLPDIAKSVGQSMKVFKKEIKELRDEDETEKPAAQIQQQPQEGTYYTEPTQSGQSAQSTEGTSQK</sequence>
<dbReference type="AlphaFoldDB" id="A0A3S5EWB4"/>
<organism evidence="11 12">
    <name type="scientific">Actinomyces viscosus</name>
    <dbReference type="NCBI Taxonomy" id="1656"/>
    <lineage>
        <taxon>Bacteria</taxon>
        <taxon>Bacillati</taxon>
        <taxon>Actinomycetota</taxon>
        <taxon>Actinomycetes</taxon>
        <taxon>Actinomycetales</taxon>
        <taxon>Actinomycetaceae</taxon>
        <taxon>Actinomyces</taxon>
    </lineage>
</organism>
<evidence type="ECO:0000256" key="10">
    <source>
        <dbReference type="SAM" id="MobiDB-lite"/>
    </source>
</evidence>
<dbReference type="PANTHER" id="PTHR42982">
    <property type="entry name" value="SEC-INDEPENDENT PROTEIN TRANSLOCASE PROTEIN TATA"/>
    <property type="match status" value="1"/>
</dbReference>
<dbReference type="KEGG" id="avc:NCTC10951_00790"/>
<dbReference type="OrthoDB" id="5245163at2"/>
<dbReference type="Gene3D" id="1.20.5.3310">
    <property type="match status" value="1"/>
</dbReference>
<dbReference type="Pfam" id="PF02416">
    <property type="entry name" value="TatA_B_E"/>
    <property type="match status" value="1"/>
</dbReference>
<evidence type="ECO:0000256" key="5">
    <source>
        <dbReference type="ARBA" id="ARBA00022927"/>
    </source>
</evidence>
<comment type="similarity">
    <text evidence="9">Belongs to the TatA/E family.</text>
</comment>
<keyword evidence="8 9" id="KW-0472">Membrane</keyword>
<reference evidence="11 12" key="1">
    <citation type="submission" date="2018-12" db="EMBL/GenBank/DDBJ databases">
        <authorList>
            <consortium name="Pathogen Informatics"/>
        </authorList>
    </citation>
    <scope>NUCLEOTIDE SEQUENCE [LARGE SCALE GENOMIC DNA]</scope>
    <source>
        <strain evidence="11 12">NCTC10951</strain>
    </source>
</reference>
<protein>
    <recommendedName>
        <fullName evidence="9">Sec-independent protein translocase protein TatA</fullName>
    </recommendedName>
</protein>
<dbReference type="NCBIfam" id="TIGR01411">
    <property type="entry name" value="tatAE"/>
    <property type="match status" value="1"/>
</dbReference>
<dbReference type="InterPro" id="IPR006312">
    <property type="entry name" value="TatA/E"/>
</dbReference>
<dbReference type="InterPro" id="IPR003369">
    <property type="entry name" value="TatA/B/E"/>
</dbReference>
<dbReference type="RefSeq" id="WP_126413530.1">
    <property type="nucleotide sequence ID" value="NZ_CAUTOI010000004.1"/>
</dbReference>
<evidence type="ECO:0000256" key="4">
    <source>
        <dbReference type="ARBA" id="ARBA00022692"/>
    </source>
</evidence>
<keyword evidence="2 9" id="KW-0813">Transport</keyword>
<evidence type="ECO:0000313" key="11">
    <source>
        <dbReference type="EMBL" id="VEI14913.1"/>
    </source>
</evidence>
<evidence type="ECO:0000256" key="8">
    <source>
        <dbReference type="ARBA" id="ARBA00023136"/>
    </source>
</evidence>
<proteinExistence type="inferred from homology"/>
<dbReference type="Proteomes" id="UP000268658">
    <property type="component" value="Chromosome"/>
</dbReference>
<dbReference type="PANTHER" id="PTHR42982:SF1">
    <property type="entry name" value="SEC-INDEPENDENT PROTEIN TRANSLOCASE PROTEIN TATA"/>
    <property type="match status" value="1"/>
</dbReference>
<accession>A0A3S5EWB4</accession>
<evidence type="ECO:0000256" key="3">
    <source>
        <dbReference type="ARBA" id="ARBA00022475"/>
    </source>
</evidence>
<feature type="region of interest" description="Disordered" evidence="10">
    <location>
        <begin position="45"/>
        <end position="87"/>
    </location>
</feature>
<keyword evidence="3 9" id="KW-1003">Cell membrane</keyword>
<dbReference type="GO" id="GO:0033281">
    <property type="term" value="C:TAT protein transport complex"/>
    <property type="evidence" value="ECO:0007669"/>
    <property type="project" value="UniProtKB-UniRule"/>
</dbReference>
<dbReference type="GO" id="GO:0008320">
    <property type="term" value="F:protein transmembrane transporter activity"/>
    <property type="evidence" value="ECO:0007669"/>
    <property type="project" value="UniProtKB-UniRule"/>
</dbReference>
<evidence type="ECO:0000256" key="7">
    <source>
        <dbReference type="ARBA" id="ARBA00023010"/>
    </source>
</evidence>
<dbReference type="EMBL" id="LR134477">
    <property type="protein sequence ID" value="VEI14913.1"/>
    <property type="molecule type" value="Genomic_DNA"/>
</dbReference>
<dbReference type="HAMAP" id="MF_00236">
    <property type="entry name" value="TatA_E"/>
    <property type="match status" value="1"/>
</dbReference>
<comment type="subunit">
    <text evidence="9">The Tat system comprises two distinct complexes: a TatABC complex, containing multiple copies of TatA, TatB and TatC subunits, and a separate TatA complex, containing only TatA subunits. Substrates initially bind to the TatABC complex, which probably triggers association of the separate TatA complex to form the active translocon.</text>
</comment>
<gene>
    <name evidence="11" type="primary">tatAd</name>
    <name evidence="9" type="synonym">tatA</name>
    <name evidence="11" type="ORF">NCTC10951_00790</name>
</gene>
<dbReference type="GO" id="GO:0043953">
    <property type="term" value="P:protein transport by the Tat complex"/>
    <property type="evidence" value="ECO:0007669"/>
    <property type="project" value="UniProtKB-UniRule"/>
</dbReference>
<keyword evidence="7 9" id="KW-0811">Translocation</keyword>